<name>A0ABN9QP34_9DINO</name>
<evidence type="ECO:0000313" key="3">
    <source>
        <dbReference type="Proteomes" id="UP001189429"/>
    </source>
</evidence>
<feature type="non-terminal residue" evidence="2">
    <location>
        <position position="177"/>
    </location>
</feature>
<feature type="region of interest" description="Disordered" evidence="1">
    <location>
        <begin position="73"/>
        <end position="96"/>
    </location>
</feature>
<organism evidence="2 3">
    <name type="scientific">Prorocentrum cordatum</name>
    <dbReference type="NCBI Taxonomy" id="2364126"/>
    <lineage>
        <taxon>Eukaryota</taxon>
        <taxon>Sar</taxon>
        <taxon>Alveolata</taxon>
        <taxon>Dinophyceae</taxon>
        <taxon>Prorocentrales</taxon>
        <taxon>Prorocentraceae</taxon>
        <taxon>Prorocentrum</taxon>
    </lineage>
</organism>
<keyword evidence="3" id="KW-1185">Reference proteome</keyword>
<comment type="caution">
    <text evidence="2">The sequence shown here is derived from an EMBL/GenBank/DDBJ whole genome shotgun (WGS) entry which is preliminary data.</text>
</comment>
<feature type="compositionally biased region" description="Polar residues" evidence="1">
    <location>
        <begin position="86"/>
        <end position="95"/>
    </location>
</feature>
<reference evidence="2" key="1">
    <citation type="submission" date="2023-10" db="EMBL/GenBank/DDBJ databases">
        <authorList>
            <person name="Chen Y."/>
            <person name="Shah S."/>
            <person name="Dougan E. K."/>
            <person name="Thang M."/>
            <person name="Chan C."/>
        </authorList>
    </citation>
    <scope>NUCLEOTIDE SEQUENCE [LARGE SCALE GENOMIC DNA]</scope>
</reference>
<accession>A0ABN9QP34</accession>
<dbReference type="Proteomes" id="UP001189429">
    <property type="component" value="Unassembled WGS sequence"/>
</dbReference>
<dbReference type="EMBL" id="CAUYUJ010004039">
    <property type="protein sequence ID" value="CAK0807919.1"/>
    <property type="molecule type" value="Genomic_DNA"/>
</dbReference>
<sequence>MWQCKHCKAQWNGATCSEVDPLRPPSQDGGGPSTDGINTKGLSAEDLQLLAAIATRQGQLDLAKQYESARAKLLQPARQPEASLHTRASQTQSKIRQVEKKLDKEISKLERWREATTMLEASIQEMADELDGHERQYSELVEQISLEVASSVQPKQSTGPIISLRDLVEGKELSFEL</sequence>
<protein>
    <recommendedName>
        <fullName evidence="4">Tubulin-specific chaperone A</fullName>
    </recommendedName>
</protein>
<feature type="region of interest" description="Disordered" evidence="1">
    <location>
        <begin position="16"/>
        <end position="40"/>
    </location>
</feature>
<proteinExistence type="predicted"/>
<gene>
    <name evidence="2" type="ORF">PCOR1329_LOCUS13652</name>
</gene>
<evidence type="ECO:0000313" key="2">
    <source>
        <dbReference type="EMBL" id="CAK0807919.1"/>
    </source>
</evidence>
<evidence type="ECO:0008006" key="4">
    <source>
        <dbReference type="Google" id="ProtNLM"/>
    </source>
</evidence>
<evidence type="ECO:0000256" key="1">
    <source>
        <dbReference type="SAM" id="MobiDB-lite"/>
    </source>
</evidence>